<evidence type="ECO:0008006" key="4">
    <source>
        <dbReference type="Google" id="ProtNLM"/>
    </source>
</evidence>
<keyword evidence="1" id="KW-1133">Transmembrane helix</keyword>
<evidence type="ECO:0000313" key="3">
    <source>
        <dbReference type="Proteomes" id="UP001555826"/>
    </source>
</evidence>
<feature type="transmembrane region" description="Helical" evidence="1">
    <location>
        <begin position="414"/>
        <end position="435"/>
    </location>
</feature>
<evidence type="ECO:0000313" key="2">
    <source>
        <dbReference type="EMBL" id="MEW9265271.1"/>
    </source>
</evidence>
<proteinExistence type="predicted"/>
<comment type="caution">
    <text evidence="2">The sequence shown here is derived from an EMBL/GenBank/DDBJ whole genome shotgun (WGS) entry which is preliminary data.</text>
</comment>
<feature type="transmembrane region" description="Helical" evidence="1">
    <location>
        <begin position="98"/>
        <end position="116"/>
    </location>
</feature>
<keyword evidence="3" id="KW-1185">Reference proteome</keyword>
<feature type="transmembrane region" description="Helical" evidence="1">
    <location>
        <begin position="455"/>
        <end position="475"/>
    </location>
</feature>
<accession>A0ABV3P6M0</accession>
<dbReference type="EMBL" id="JBFNQN010000007">
    <property type="protein sequence ID" value="MEW9265271.1"/>
    <property type="molecule type" value="Genomic_DNA"/>
</dbReference>
<reference evidence="2 3" key="1">
    <citation type="submission" date="2024-07" db="EMBL/GenBank/DDBJ databases">
        <authorList>
            <person name="Thanompreechachai J."/>
            <person name="Duangmal K."/>
        </authorList>
    </citation>
    <scope>NUCLEOTIDE SEQUENCE [LARGE SCALE GENOMIC DNA]</scope>
    <source>
        <strain evidence="2 3">KCTC 19886</strain>
    </source>
</reference>
<evidence type="ECO:0000256" key="1">
    <source>
        <dbReference type="SAM" id="Phobius"/>
    </source>
</evidence>
<feature type="transmembrane region" description="Helical" evidence="1">
    <location>
        <begin position="65"/>
        <end position="92"/>
    </location>
</feature>
<sequence length="612" mass="64260">MSARSLDTAWLATLPSRHLPRWTRAWWPAATFGGFLVVVFSEPADPCTLATPCAPDPVGDAGLGLAVAGAVLTAVHGPTALAATVVGLLVSAGTGNPWWAWAAAAAHVGFQAAVVARRRRRPEPGPTGPLTAPPTAEVAPLPRATRGLLGAAGLLVAMLALAGVLSWHEGAAQDVAPVRDGRVVAQDADEFTVDVALDAGGRRTVDVYDPADYPVGTDVRLWAFDDGSARLLSEPYDPFGAWAGAGFGAAAALVTAASLLHRHRRRHAFLVRPQPRWHANARLLPGVAFVHPLDAGPDDEPVLALAVPHAWTEDEDLETDGEVWDLPDPVLVELAGLPLPGHWCALQVDGAWLPVLDTAVDGAGGPPLVLQDAEVEVDEDGLPLLEVPVEDLSQQDVVPLDGVVAAGGRHATPLWVGLLSAVPALVVAAVGLDWVDGVAGWLAGWWPGTPFGPTVLRTLTAAALGLLALELVWWFRLRPRLRWDEDGLDVVPPVGRATRYGWDSLVEADLVPRGGLQLTLVTDFAPGLAEGPGHGEFPACEVEVPVAASGLPAVLRRGWRTGPELRAALLQARGTARHDRRAPVRIDGPVRPVLPWVLWVAVVAASAAGGWA</sequence>
<gene>
    <name evidence="2" type="ORF">AB1207_10980</name>
</gene>
<keyword evidence="1" id="KW-0812">Transmembrane</keyword>
<feature type="transmembrane region" description="Helical" evidence="1">
    <location>
        <begin position="25"/>
        <end position="44"/>
    </location>
</feature>
<feature type="transmembrane region" description="Helical" evidence="1">
    <location>
        <begin position="239"/>
        <end position="260"/>
    </location>
</feature>
<name>A0ABV3P6M0_9ACTN</name>
<keyword evidence="1" id="KW-0472">Membrane</keyword>
<feature type="transmembrane region" description="Helical" evidence="1">
    <location>
        <begin position="148"/>
        <end position="167"/>
    </location>
</feature>
<protein>
    <recommendedName>
        <fullName evidence="4">Membrane protein DUF2207</fullName>
    </recommendedName>
</protein>
<dbReference type="Proteomes" id="UP001555826">
    <property type="component" value="Unassembled WGS sequence"/>
</dbReference>
<organism evidence="2 3">
    <name type="scientific">Kineococcus endophyticus</name>
    <dbReference type="NCBI Taxonomy" id="1181883"/>
    <lineage>
        <taxon>Bacteria</taxon>
        <taxon>Bacillati</taxon>
        <taxon>Actinomycetota</taxon>
        <taxon>Actinomycetes</taxon>
        <taxon>Kineosporiales</taxon>
        <taxon>Kineosporiaceae</taxon>
        <taxon>Kineococcus</taxon>
    </lineage>
</organism>
<dbReference type="RefSeq" id="WP_367638285.1">
    <property type="nucleotide sequence ID" value="NZ_JBFNQN010000007.1"/>
</dbReference>